<evidence type="ECO:0000313" key="2">
    <source>
        <dbReference type="Proteomes" id="UP001152320"/>
    </source>
</evidence>
<comment type="caution">
    <text evidence="1">The sequence shown here is derived from an EMBL/GenBank/DDBJ whole genome shotgun (WGS) entry which is preliminary data.</text>
</comment>
<gene>
    <name evidence="1" type="ORF">HOLleu_04098</name>
</gene>
<evidence type="ECO:0000313" key="1">
    <source>
        <dbReference type="EMBL" id="KAJ8050771.1"/>
    </source>
</evidence>
<name>A0A9Q1CSV7_HOLLE</name>
<dbReference type="AlphaFoldDB" id="A0A9Q1CSV7"/>
<evidence type="ECO:0008006" key="3">
    <source>
        <dbReference type="Google" id="ProtNLM"/>
    </source>
</evidence>
<protein>
    <recommendedName>
        <fullName evidence="3">Ig-like domain-containing protein</fullName>
    </recommendedName>
</protein>
<organism evidence="1 2">
    <name type="scientific">Holothuria leucospilota</name>
    <name type="common">Black long sea cucumber</name>
    <name type="synonym">Mertensiothuria leucospilota</name>
    <dbReference type="NCBI Taxonomy" id="206669"/>
    <lineage>
        <taxon>Eukaryota</taxon>
        <taxon>Metazoa</taxon>
        <taxon>Echinodermata</taxon>
        <taxon>Eleutherozoa</taxon>
        <taxon>Echinozoa</taxon>
        <taxon>Holothuroidea</taxon>
        <taxon>Aspidochirotacea</taxon>
        <taxon>Aspidochirotida</taxon>
        <taxon>Holothuriidae</taxon>
        <taxon>Holothuria</taxon>
    </lineage>
</organism>
<dbReference type="Proteomes" id="UP001152320">
    <property type="component" value="Chromosome 1"/>
</dbReference>
<accession>A0A9Q1CSV7</accession>
<dbReference type="SUPFAM" id="SSF48726">
    <property type="entry name" value="Immunoglobulin"/>
    <property type="match status" value="1"/>
</dbReference>
<dbReference type="InterPro" id="IPR036179">
    <property type="entry name" value="Ig-like_dom_sf"/>
</dbReference>
<proteinExistence type="predicted"/>
<reference evidence="1" key="1">
    <citation type="submission" date="2021-10" db="EMBL/GenBank/DDBJ databases">
        <title>Tropical sea cucumber genome reveals ecological adaptation and Cuvierian tubules defense mechanism.</title>
        <authorList>
            <person name="Chen T."/>
        </authorList>
    </citation>
    <scope>NUCLEOTIDE SEQUENCE</scope>
    <source>
        <strain evidence="1">Nanhai2018</strain>
        <tissue evidence="1">Muscle</tissue>
    </source>
</reference>
<sequence length="245" mass="27084">MSFISYITLRRIFFYHTVKPKEAFPHINYCANSRKCFAEVGSTSVNCSVGSARPSIALTWVARTVEGDRNITTDMSIISEGLGYTSRATTGDIFHDSSLLGLLVCKTSGLQGILQSNESVLLAQNKNISLLSTEKRSRYIERYTKVNLDCTGGDIGFVVWKKVRYDHTYDKTEHETLVYSIFLGGEWTEVFANGFSLGTNASLVVPVVDVGHEGLYYCIYGDGFTDALIVYDVTVKGMLGGVMVE</sequence>
<keyword evidence="2" id="KW-1185">Reference proteome</keyword>
<dbReference type="EMBL" id="JAIZAY010000001">
    <property type="protein sequence ID" value="KAJ8050771.1"/>
    <property type="molecule type" value="Genomic_DNA"/>
</dbReference>
<dbReference type="OrthoDB" id="8718740at2759"/>